<evidence type="ECO:0000313" key="2">
    <source>
        <dbReference type="EMBL" id="EXC01135.1"/>
    </source>
</evidence>
<evidence type="ECO:0008006" key="4">
    <source>
        <dbReference type="Google" id="ProtNLM"/>
    </source>
</evidence>
<dbReference type="STRING" id="981085.W9RP23"/>
<feature type="compositionally biased region" description="Low complexity" evidence="1">
    <location>
        <begin position="207"/>
        <end position="225"/>
    </location>
</feature>
<dbReference type="InterPro" id="IPR010410">
    <property type="entry name" value="DUF1005"/>
</dbReference>
<organism evidence="2 3">
    <name type="scientific">Morus notabilis</name>
    <dbReference type="NCBI Taxonomy" id="981085"/>
    <lineage>
        <taxon>Eukaryota</taxon>
        <taxon>Viridiplantae</taxon>
        <taxon>Streptophyta</taxon>
        <taxon>Embryophyta</taxon>
        <taxon>Tracheophyta</taxon>
        <taxon>Spermatophyta</taxon>
        <taxon>Magnoliopsida</taxon>
        <taxon>eudicotyledons</taxon>
        <taxon>Gunneridae</taxon>
        <taxon>Pentapetalae</taxon>
        <taxon>rosids</taxon>
        <taxon>fabids</taxon>
        <taxon>Rosales</taxon>
        <taxon>Moraceae</taxon>
        <taxon>Moreae</taxon>
        <taxon>Morus</taxon>
    </lineage>
</organism>
<evidence type="ECO:0000313" key="3">
    <source>
        <dbReference type="Proteomes" id="UP000030645"/>
    </source>
</evidence>
<sequence>MDPCPFVRLTVGNLALKIPVASKPARSVVHPSSSPCFCKVKLKNFPLQTAVVPFIPPENQFPDGQTHTVAATFHLSKSDLDRISGKTIFSGRLCLRIAIYTGRRGTTCGVNSGRLLGKVSVPLELAGTEAKSTVFHNGWISVGKEAKGSSAHFHLNVRAEPDPRFVFQFDGEPECSPQVFQIQGNIRQPVFTCKFSFRNTGDRNQRSRSLQSEPSSSRSWLGSFGSERERPIKERKGWSITVHDLSGSPVAAASMVTPFVASPGSDRVSRSNPGSWLILRPAEGTWKPWGRLEAWRERGGSDGLGYRFELVPDAGGGVSAAGIVLSESTLNSQKGGKFVIDLGSSRAGGSGSPACSPRSSGDFGYGLWPYCAYRGFVMSAKVEGEGRCSKPTVEMSVQHVGCTEDAAAFVALAAAIDLSMDACRLFSHRLRKELCHQQDLLG</sequence>
<evidence type="ECO:0000256" key="1">
    <source>
        <dbReference type="SAM" id="MobiDB-lite"/>
    </source>
</evidence>
<gene>
    <name evidence="2" type="ORF">L484_025508</name>
</gene>
<keyword evidence="3" id="KW-1185">Reference proteome</keyword>
<feature type="region of interest" description="Disordered" evidence="1">
    <location>
        <begin position="201"/>
        <end position="228"/>
    </location>
</feature>
<accession>W9RP23</accession>
<name>W9RP23_9ROSA</name>
<dbReference type="PANTHER" id="PTHR31317">
    <property type="entry name" value="OS08G0163500 PROTEIN"/>
    <property type="match status" value="1"/>
</dbReference>
<dbReference type="OrthoDB" id="748166at2759"/>
<dbReference type="Pfam" id="PF06219">
    <property type="entry name" value="DUF1005"/>
    <property type="match status" value="1"/>
</dbReference>
<reference evidence="3" key="1">
    <citation type="submission" date="2013-01" db="EMBL/GenBank/DDBJ databases">
        <title>Draft Genome Sequence of a Mulberry Tree, Morus notabilis C.K. Schneid.</title>
        <authorList>
            <person name="He N."/>
            <person name="Zhao S."/>
        </authorList>
    </citation>
    <scope>NUCLEOTIDE SEQUENCE</scope>
</reference>
<dbReference type="eggNOG" id="ENOG502QVJT">
    <property type="taxonomic scope" value="Eukaryota"/>
</dbReference>
<protein>
    <recommendedName>
        <fullName evidence="4">Formin-like protein 18</fullName>
    </recommendedName>
</protein>
<dbReference type="PANTHER" id="PTHR31317:SF3">
    <property type="entry name" value="OS07G0133500 PROTEIN"/>
    <property type="match status" value="1"/>
</dbReference>
<dbReference type="EMBL" id="KE345322">
    <property type="protein sequence ID" value="EXC01135.1"/>
    <property type="molecule type" value="Genomic_DNA"/>
</dbReference>
<proteinExistence type="predicted"/>
<dbReference type="KEGG" id="mnt:21408204"/>
<dbReference type="AlphaFoldDB" id="W9RP23"/>
<dbReference type="Proteomes" id="UP000030645">
    <property type="component" value="Unassembled WGS sequence"/>
</dbReference>